<dbReference type="GO" id="GO:0000978">
    <property type="term" value="F:RNA polymerase II cis-regulatory region sequence-specific DNA binding"/>
    <property type="evidence" value="ECO:0007669"/>
    <property type="project" value="TreeGrafter"/>
</dbReference>
<dbReference type="FunFam" id="3.30.160.60:FF:000870">
    <property type="entry name" value="zinc finger protein 197 isoform X1"/>
    <property type="match status" value="1"/>
</dbReference>
<sequence length="386" mass="42060">MTEQQQMPVPTSDMLVVRRTANPDGSSRPVFTIVRKPSVSSSATAAAPEASQPSTTATATLSSLSSAGAQEDSNSGADIYGESFWIDDMGCDPVMDVAPGSGRQLQAGTSAASQSFTHLVIDSGRVGQGLSASSGRQSRLLRYSLGPEGVSSGSTTMTPLPTPISPKLAASSDQFSSTKVPPKMLQCSKCGKHFRNLYSLEHHICAPRRKQLSRQQVQQQEVNGIRYYLCPACSKPFKWIGNLTRHFHTHTGGRFFRCEICGKSFFTSYQVKRHMNSHLGVRYKCTICAKPFTCKYSCTWHIRQHMLSQQEQQRQQEQQTGALLLTGDHHEIDMDDLEDADSIVDEEEDINPSLPAGLPVSVSIGEAPVLTASPVAKVTVKTYCPT</sequence>
<dbReference type="GO" id="GO:0008270">
    <property type="term" value="F:zinc ion binding"/>
    <property type="evidence" value="ECO:0007669"/>
    <property type="project" value="UniProtKB-KW"/>
</dbReference>
<dbReference type="SMART" id="SM00355">
    <property type="entry name" value="ZnF_C2H2"/>
    <property type="match status" value="4"/>
</dbReference>
<evidence type="ECO:0000256" key="2">
    <source>
        <dbReference type="ARBA" id="ARBA00022723"/>
    </source>
</evidence>
<evidence type="ECO:0000313" key="12">
    <source>
        <dbReference type="Proteomes" id="UP000215902"/>
    </source>
</evidence>
<comment type="subcellular location">
    <subcellularLocation>
        <location evidence="1">Nucleus</location>
    </subcellularLocation>
</comment>
<keyword evidence="3" id="KW-0677">Repeat</keyword>
<organism evidence="11 12">
    <name type="scientific">Macrostomum lignano</name>
    <dbReference type="NCBI Taxonomy" id="282301"/>
    <lineage>
        <taxon>Eukaryota</taxon>
        <taxon>Metazoa</taxon>
        <taxon>Spiralia</taxon>
        <taxon>Lophotrochozoa</taxon>
        <taxon>Platyhelminthes</taxon>
        <taxon>Rhabditophora</taxon>
        <taxon>Macrostomorpha</taxon>
        <taxon>Macrostomida</taxon>
        <taxon>Macrostomidae</taxon>
        <taxon>Macrostomum</taxon>
    </lineage>
</organism>
<feature type="domain" description="C2H2-type" evidence="10">
    <location>
        <begin position="283"/>
        <end position="310"/>
    </location>
</feature>
<evidence type="ECO:0000256" key="6">
    <source>
        <dbReference type="ARBA" id="ARBA00023125"/>
    </source>
</evidence>
<dbReference type="PANTHER" id="PTHR24404:SF110">
    <property type="entry name" value="C2H2-TYPE DOMAIN-CONTAINING PROTEIN"/>
    <property type="match status" value="1"/>
</dbReference>
<evidence type="ECO:0000256" key="8">
    <source>
        <dbReference type="PROSITE-ProRule" id="PRU00042"/>
    </source>
</evidence>
<keyword evidence="6" id="KW-0238">DNA-binding</keyword>
<dbReference type="InterPro" id="IPR013087">
    <property type="entry name" value="Znf_C2H2_type"/>
</dbReference>
<dbReference type="GO" id="GO:0003700">
    <property type="term" value="F:DNA-binding transcription factor activity"/>
    <property type="evidence" value="ECO:0007669"/>
    <property type="project" value="TreeGrafter"/>
</dbReference>
<evidence type="ECO:0000256" key="1">
    <source>
        <dbReference type="ARBA" id="ARBA00004123"/>
    </source>
</evidence>
<feature type="region of interest" description="Disordered" evidence="9">
    <location>
        <begin position="38"/>
        <end position="75"/>
    </location>
</feature>
<feature type="domain" description="C2H2-type" evidence="10">
    <location>
        <begin position="228"/>
        <end position="255"/>
    </location>
</feature>
<dbReference type="PROSITE" id="PS00028">
    <property type="entry name" value="ZINC_FINGER_C2H2_1"/>
    <property type="match status" value="3"/>
</dbReference>
<accession>A0A267DVN4</accession>
<proteinExistence type="predicted"/>
<dbReference type="GO" id="GO:0005634">
    <property type="term" value="C:nucleus"/>
    <property type="evidence" value="ECO:0007669"/>
    <property type="project" value="UniProtKB-SubCell"/>
</dbReference>
<gene>
    <name evidence="11" type="ORF">BOX15_Mlig009362g6</name>
</gene>
<keyword evidence="4 8" id="KW-0863">Zinc-finger</keyword>
<dbReference type="PROSITE" id="PS50157">
    <property type="entry name" value="ZINC_FINGER_C2H2_2"/>
    <property type="match status" value="3"/>
</dbReference>
<name>A0A267DVN4_9PLAT</name>
<dbReference type="STRING" id="282301.A0A267DVN4"/>
<dbReference type="GO" id="GO:0006357">
    <property type="term" value="P:regulation of transcription by RNA polymerase II"/>
    <property type="evidence" value="ECO:0007669"/>
    <property type="project" value="TreeGrafter"/>
</dbReference>
<dbReference type="SUPFAM" id="SSF57667">
    <property type="entry name" value="beta-beta-alpha zinc fingers"/>
    <property type="match status" value="1"/>
</dbReference>
<dbReference type="EMBL" id="NIVC01003194">
    <property type="protein sequence ID" value="PAA52724.1"/>
    <property type="molecule type" value="Genomic_DNA"/>
</dbReference>
<dbReference type="InterPro" id="IPR050589">
    <property type="entry name" value="Ikaros_C2H2-ZF"/>
</dbReference>
<comment type="caution">
    <text evidence="11">The sequence shown here is derived from an EMBL/GenBank/DDBJ whole genome shotgun (WGS) entry which is preliminary data.</text>
</comment>
<keyword evidence="12" id="KW-1185">Reference proteome</keyword>
<keyword evidence="5" id="KW-0862">Zinc</keyword>
<keyword evidence="2" id="KW-0479">Metal-binding</keyword>
<evidence type="ECO:0000256" key="4">
    <source>
        <dbReference type="ARBA" id="ARBA00022771"/>
    </source>
</evidence>
<keyword evidence="7" id="KW-0539">Nucleus</keyword>
<dbReference type="AlphaFoldDB" id="A0A267DVN4"/>
<evidence type="ECO:0000256" key="3">
    <source>
        <dbReference type="ARBA" id="ARBA00022737"/>
    </source>
</evidence>
<evidence type="ECO:0000256" key="7">
    <source>
        <dbReference type="ARBA" id="ARBA00023242"/>
    </source>
</evidence>
<dbReference type="OrthoDB" id="654211at2759"/>
<protein>
    <recommendedName>
        <fullName evidence="10">C2H2-type domain-containing protein</fullName>
    </recommendedName>
</protein>
<evidence type="ECO:0000256" key="9">
    <source>
        <dbReference type="SAM" id="MobiDB-lite"/>
    </source>
</evidence>
<dbReference type="Gene3D" id="3.30.160.60">
    <property type="entry name" value="Classic Zinc Finger"/>
    <property type="match status" value="2"/>
</dbReference>
<evidence type="ECO:0000256" key="5">
    <source>
        <dbReference type="ARBA" id="ARBA00022833"/>
    </source>
</evidence>
<feature type="compositionally biased region" description="Low complexity" evidence="9">
    <location>
        <begin position="40"/>
        <end position="70"/>
    </location>
</feature>
<feature type="domain" description="C2H2-type" evidence="10">
    <location>
        <begin position="256"/>
        <end position="283"/>
    </location>
</feature>
<evidence type="ECO:0000313" key="11">
    <source>
        <dbReference type="EMBL" id="PAA52724.1"/>
    </source>
</evidence>
<dbReference type="PANTHER" id="PTHR24404">
    <property type="entry name" value="ZINC FINGER PROTEIN"/>
    <property type="match status" value="1"/>
</dbReference>
<reference evidence="11 12" key="1">
    <citation type="submission" date="2017-06" db="EMBL/GenBank/DDBJ databases">
        <title>A platform for efficient transgenesis in Macrostomum lignano, a flatworm model organism for stem cell research.</title>
        <authorList>
            <person name="Berezikov E."/>
        </authorList>
    </citation>
    <scope>NUCLEOTIDE SEQUENCE [LARGE SCALE GENOMIC DNA]</scope>
    <source>
        <strain evidence="11">DV1</strain>
        <tissue evidence="11">Whole organism</tissue>
    </source>
</reference>
<dbReference type="InterPro" id="IPR036236">
    <property type="entry name" value="Znf_C2H2_sf"/>
</dbReference>
<dbReference type="Pfam" id="PF00096">
    <property type="entry name" value="zf-C2H2"/>
    <property type="match status" value="2"/>
</dbReference>
<evidence type="ECO:0000259" key="10">
    <source>
        <dbReference type="PROSITE" id="PS50157"/>
    </source>
</evidence>
<dbReference type="Proteomes" id="UP000215902">
    <property type="component" value="Unassembled WGS sequence"/>
</dbReference>